<dbReference type="Proteomes" id="UP000002866">
    <property type="component" value="Chromosome 3"/>
</dbReference>
<keyword evidence="3" id="KW-0547">Nucleotide-binding</keyword>
<keyword evidence="2 8" id="KW-0732">Signal</keyword>
<dbReference type="InterPro" id="IPR013126">
    <property type="entry name" value="Hsp_70_fam"/>
</dbReference>
<feature type="chain" id="PRO_5003660101" evidence="8">
    <location>
        <begin position="21"/>
        <end position="917"/>
    </location>
</feature>
<sequence>MKVQLLLVAIIAFFSNCINGALLGIDYGSKHLKAMVVAPQAPLELVLTPQARRKDISGLVIRHAEPNSKHLDRIYGSEIGSLSTRFPGNTFLNLKYLLGASNVINEDIYSFLSPGVELVETNRNSVAFVIDGVEYPLEELVSMNIQEIINRSNLLLSEKTKTTSGVNTIDKLAITIPEYFKQTKRQALLDIGEMTTDSLDTVVINDGMSIALNFALKNQNDFTPGEIYYYIIYDMGSSSTRSTLISVEQPLNTSEPMRLEFGGYGYQDQFFNGDFITLQTAELIKERFFSKHSKTHTKEDLANNPKARAKIIEAAEKAKLILSANNDASISIESLLPDLDFRSTIKRSELENLLEPYKDSIIQPIKDSLFIENQMWNEPNSCIELANINGIIMAGGSTRVPFVQKILSQFIDKDKILKNINADEAAVNGVTIRGIKLLDAFKTKPIDIVDHSIYNYSIVSNDLKLTVSEGYDHNSALIFKRGTTYPNKTSFVVNLEENKLEDSYTITTVEDNNSTIDTILITTKNAKKNSNIKKCPNGVAFNFTFELTKDRLFNLYSVDAICNQKDTNNTSTSIALPFTITKSQVRRLTNKERNLIREKITLLNKLDAERFEFQESLNILESRLYDIRSFLDDEQIISKGPAKQLDELTKLFSTYLKWLEEESIDTSKVKNKKDVIKMTNDLDSLKKSIEFYIKSSNEPLDTKQFEKLLEKSQALLDQIKDIEENSDSTLVKYKKSFINIMKSDIHDEFSKIKLPRYLTNALSSWNSTYTSFIDEVHNLENILKKKILKKMAREELFDIKTSIDDYLSALEPQIAYFDKAIEYKLKEIESSYQRKLRVLKRKEERQLKKLQQQNSTISNGTVLNSTVPFSTDNTETVSATNTKRNNKASSPKPKANKLSSSKSSKSKDNNRIINDEL</sequence>
<dbReference type="PROSITE" id="PS00329">
    <property type="entry name" value="HSP70_2"/>
    <property type="match status" value="1"/>
</dbReference>
<feature type="coiled-coil region" evidence="6">
    <location>
        <begin position="825"/>
        <end position="860"/>
    </location>
</feature>
<evidence type="ECO:0000313" key="10">
    <source>
        <dbReference type="Proteomes" id="UP000002866"/>
    </source>
</evidence>
<keyword evidence="6" id="KW-0175">Coiled coil</keyword>
<dbReference type="GO" id="GO:0005524">
    <property type="term" value="F:ATP binding"/>
    <property type="evidence" value="ECO:0007669"/>
    <property type="project" value="UniProtKB-KW"/>
</dbReference>
<dbReference type="InterPro" id="IPR018181">
    <property type="entry name" value="Heat_shock_70_CS"/>
</dbReference>
<evidence type="ECO:0000256" key="7">
    <source>
        <dbReference type="SAM" id="MobiDB-lite"/>
    </source>
</evidence>
<evidence type="ECO:0000256" key="1">
    <source>
        <dbReference type="ARBA" id="ARBA00004319"/>
    </source>
</evidence>
<comment type="subcellular location">
    <subcellularLocation>
        <location evidence="1">Endoplasmic reticulum lumen</location>
    </subcellularLocation>
</comment>
<dbReference type="Gene3D" id="3.30.30.30">
    <property type="match status" value="1"/>
</dbReference>
<dbReference type="EMBL" id="HE806318">
    <property type="protein sequence ID" value="CCH59957.1"/>
    <property type="molecule type" value="Genomic_DNA"/>
</dbReference>
<dbReference type="GO" id="GO:0140662">
    <property type="term" value="F:ATP-dependent protein folding chaperone"/>
    <property type="evidence" value="ECO:0007669"/>
    <property type="project" value="InterPro"/>
</dbReference>
<dbReference type="PROSITE" id="PS01036">
    <property type="entry name" value="HSP70_3"/>
    <property type="match status" value="1"/>
</dbReference>
<feature type="region of interest" description="Disordered" evidence="7">
    <location>
        <begin position="861"/>
        <end position="917"/>
    </location>
</feature>
<evidence type="ECO:0000256" key="2">
    <source>
        <dbReference type="ARBA" id="ARBA00022729"/>
    </source>
</evidence>
<dbReference type="RefSeq" id="XP_004179476.1">
    <property type="nucleotide sequence ID" value="XM_004179428.1"/>
</dbReference>
<evidence type="ECO:0000256" key="3">
    <source>
        <dbReference type="ARBA" id="ARBA00022741"/>
    </source>
</evidence>
<feature type="signal peptide" evidence="8">
    <location>
        <begin position="1"/>
        <end position="20"/>
    </location>
</feature>
<gene>
    <name evidence="9" type="primary">TBLA0C01420</name>
    <name evidence="9" type="ORF">TBLA_0C01420</name>
</gene>
<dbReference type="FunCoup" id="I2H0Q5">
    <property type="interactions" value="244"/>
</dbReference>
<dbReference type="GO" id="GO:0000774">
    <property type="term" value="F:adenyl-nucleotide exchange factor activity"/>
    <property type="evidence" value="ECO:0007669"/>
    <property type="project" value="EnsemblFungi"/>
</dbReference>
<reference evidence="9 10" key="1">
    <citation type="journal article" date="2011" name="Proc. Natl. Acad. Sci. U.S.A.">
        <title>Evolutionary erosion of yeast sex chromosomes by mating-type switching accidents.</title>
        <authorList>
            <person name="Gordon J.L."/>
            <person name="Armisen D."/>
            <person name="Proux-Wera E."/>
            <person name="Oheigeartaigh S.S."/>
            <person name="Byrne K.P."/>
            <person name="Wolfe K.H."/>
        </authorList>
    </citation>
    <scope>NUCLEOTIDE SEQUENCE [LARGE SCALE GENOMIC DNA]</scope>
    <source>
        <strain evidence="10">ATCC 34711 / CBS 6284 / DSM 70876 / NBRC 10599 / NRRL Y-10934 / UCD 77-7</strain>
    </source>
</reference>
<evidence type="ECO:0000256" key="8">
    <source>
        <dbReference type="SAM" id="SignalP"/>
    </source>
</evidence>
<evidence type="ECO:0000313" key="9">
    <source>
        <dbReference type="EMBL" id="CCH59957.1"/>
    </source>
</evidence>
<dbReference type="SUPFAM" id="SSF53067">
    <property type="entry name" value="Actin-like ATPase domain"/>
    <property type="match status" value="2"/>
</dbReference>
<dbReference type="OrthoDB" id="10262720at2759"/>
<protein>
    <submittedName>
        <fullName evidence="9">Uncharacterized protein</fullName>
    </submittedName>
</protein>
<keyword evidence="10" id="KW-1185">Reference proteome</keyword>
<dbReference type="OMA" id="DYGQQNI"/>
<keyword evidence="4" id="KW-0067">ATP-binding</keyword>
<dbReference type="AlphaFoldDB" id="I2H0Q5"/>
<organism evidence="9 10">
    <name type="scientific">Henningerozyma blattae (strain ATCC 34711 / CBS 6284 / DSM 70876 / NBRC 10599 / NRRL Y-10934 / UCD 77-7)</name>
    <name type="common">Yeast</name>
    <name type="synonym">Tetrapisispora blattae</name>
    <dbReference type="NCBI Taxonomy" id="1071380"/>
    <lineage>
        <taxon>Eukaryota</taxon>
        <taxon>Fungi</taxon>
        <taxon>Dikarya</taxon>
        <taxon>Ascomycota</taxon>
        <taxon>Saccharomycotina</taxon>
        <taxon>Saccharomycetes</taxon>
        <taxon>Saccharomycetales</taxon>
        <taxon>Saccharomycetaceae</taxon>
        <taxon>Henningerozyma</taxon>
    </lineage>
</organism>
<evidence type="ECO:0000256" key="6">
    <source>
        <dbReference type="SAM" id="Coils"/>
    </source>
</evidence>
<name>I2H0Q5_HENB6</name>
<dbReference type="KEGG" id="tbl:TBLA_0C01420"/>
<dbReference type="GeneID" id="14494937"/>
<proteinExistence type="predicted"/>
<dbReference type="InterPro" id="IPR043129">
    <property type="entry name" value="ATPase_NBD"/>
</dbReference>
<accession>I2H0Q5</accession>
<dbReference type="eggNOG" id="KOG0104">
    <property type="taxonomic scope" value="Eukaryota"/>
</dbReference>
<dbReference type="GO" id="GO:0034663">
    <property type="term" value="C:endoplasmic reticulum chaperone complex"/>
    <property type="evidence" value="ECO:0007669"/>
    <property type="project" value="TreeGrafter"/>
</dbReference>
<dbReference type="HOGENOM" id="CLU_005965_5_0_1"/>
<dbReference type="GO" id="GO:0030968">
    <property type="term" value="P:endoplasmic reticulum unfolded protein response"/>
    <property type="evidence" value="ECO:0007669"/>
    <property type="project" value="TreeGrafter"/>
</dbReference>
<dbReference type="Gene3D" id="3.90.640.10">
    <property type="entry name" value="Actin, Chain A, domain 4"/>
    <property type="match status" value="1"/>
</dbReference>
<dbReference type="PANTHER" id="PTHR45639">
    <property type="entry name" value="HSC70CB, ISOFORM G-RELATED"/>
    <property type="match status" value="1"/>
</dbReference>
<keyword evidence="5" id="KW-0143">Chaperone</keyword>
<dbReference type="GO" id="GO:0005788">
    <property type="term" value="C:endoplasmic reticulum lumen"/>
    <property type="evidence" value="ECO:0007669"/>
    <property type="project" value="UniProtKB-SubCell"/>
</dbReference>
<feature type="compositionally biased region" description="Polar residues" evidence="7">
    <location>
        <begin position="861"/>
        <end position="883"/>
    </location>
</feature>
<evidence type="ECO:0000256" key="4">
    <source>
        <dbReference type="ARBA" id="ARBA00022840"/>
    </source>
</evidence>
<feature type="compositionally biased region" description="Basic and acidic residues" evidence="7">
    <location>
        <begin position="905"/>
        <end position="917"/>
    </location>
</feature>
<dbReference type="PRINTS" id="PR00301">
    <property type="entry name" value="HEATSHOCK70"/>
</dbReference>
<feature type="compositionally biased region" description="Low complexity" evidence="7">
    <location>
        <begin position="887"/>
        <end position="903"/>
    </location>
</feature>
<dbReference type="STRING" id="1071380.I2H0Q5"/>
<dbReference type="InParanoid" id="I2H0Q5"/>
<dbReference type="PANTHER" id="PTHR45639:SF3">
    <property type="entry name" value="HYPOXIA UP-REGULATED PROTEIN 1"/>
    <property type="match status" value="1"/>
</dbReference>
<dbReference type="Gene3D" id="3.30.420.40">
    <property type="match status" value="2"/>
</dbReference>
<dbReference type="GO" id="GO:0051082">
    <property type="term" value="F:unfolded protein binding"/>
    <property type="evidence" value="ECO:0007669"/>
    <property type="project" value="EnsemblFungi"/>
</dbReference>
<evidence type="ECO:0000256" key="5">
    <source>
        <dbReference type="ARBA" id="ARBA00023186"/>
    </source>
</evidence>
<dbReference type="GO" id="GO:0031204">
    <property type="term" value="P:post-translational protein targeting to membrane, translocation"/>
    <property type="evidence" value="ECO:0007669"/>
    <property type="project" value="EnsemblFungi"/>
</dbReference>
<dbReference type="Pfam" id="PF00012">
    <property type="entry name" value="HSP70"/>
    <property type="match status" value="1"/>
</dbReference>